<protein>
    <recommendedName>
        <fullName evidence="4">Pyrrolo-quinoline quinone repeat domain-containing protein</fullName>
    </recommendedName>
</protein>
<dbReference type="EMBL" id="SDMP01000014">
    <property type="protein sequence ID" value="RYR16305.1"/>
    <property type="molecule type" value="Genomic_DNA"/>
</dbReference>
<comment type="cofactor">
    <cofactor evidence="1">
        <name>pyrroloquinoline quinone</name>
        <dbReference type="ChEBI" id="CHEBI:58442"/>
    </cofactor>
</comment>
<gene>
    <name evidence="5" type="ORF">Ahy_B04g073302</name>
</gene>
<dbReference type="PANTHER" id="PTHR32303:SF10">
    <property type="entry name" value="OUTER MEMBRANE PROTEIN ASSEMBLY FACTOR BAMB"/>
    <property type="match status" value="1"/>
</dbReference>
<dbReference type="AlphaFoldDB" id="A0A444ZQ82"/>
<dbReference type="SMART" id="SM00564">
    <property type="entry name" value="PQQ"/>
    <property type="match status" value="2"/>
</dbReference>
<dbReference type="InterPro" id="IPR015943">
    <property type="entry name" value="WD40/YVTN_repeat-like_dom_sf"/>
</dbReference>
<sequence length="170" mass="18099">MVGLSLYKNLNPQIELGLTPNPTLPYPLPPLATDELRVYTNNPNTDRKNFTLVPSNEITKSGGWLALNASDGKVLWAVADPSNINNPISGPVSVANGVMFAASTSPKGPIYAIDAKSGEILWSYENGYVGVVDGVSISDGCIYVGQGLSLFTFYKGYNKTAATSLFAFCV</sequence>
<dbReference type="Pfam" id="PF13360">
    <property type="entry name" value="PQQ_2"/>
    <property type="match status" value="1"/>
</dbReference>
<dbReference type="Gene3D" id="2.130.10.10">
    <property type="entry name" value="YVTN repeat-like/Quinoprotein amine dehydrogenase"/>
    <property type="match status" value="1"/>
</dbReference>
<reference evidence="5 6" key="1">
    <citation type="submission" date="2019-01" db="EMBL/GenBank/DDBJ databases">
        <title>Sequencing of cultivated peanut Arachis hypogaea provides insights into genome evolution and oil improvement.</title>
        <authorList>
            <person name="Chen X."/>
        </authorList>
    </citation>
    <scope>NUCLEOTIDE SEQUENCE [LARGE SCALE GENOMIC DNA]</scope>
    <source>
        <strain evidence="6">cv. Fuhuasheng</strain>
        <tissue evidence="5">Leaves</tissue>
    </source>
</reference>
<dbReference type="Proteomes" id="UP000289738">
    <property type="component" value="Chromosome B04"/>
</dbReference>
<proteinExistence type="inferred from homology"/>
<keyword evidence="3" id="KW-0560">Oxidoreductase</keyword>
<dbReference type="InterPro" id="IPR011047">
    <property type="entry name" value="Quinoprotein_ADH-like_sf"/>
</dbReference>
<comment type="similarity">
    <text evidence="2">Belongs to the bacterial PQQ dehydrogenase family.</text>
</comment>
<dbReference type="InterPro" id="IPR002372">
    <property type="entry name" value="PQQ_rpt_dom"/>
</dbReference>
<evidence type="ECO:0000313" key="5">
    <source>
        <dbReference type="EMBL" id="RYR16305.1"/>
    </source>
</evidence>
<keyword evidence="6" id="KW-1185">Reference proteome</keyword>
<evidence type="ECO:0000259" key="4">
    <source>
        <dbReference type="Pfam" id="PF13360"/>
    </source>
</evidence>
<accession>A0A444ZQ82</accession>
<dbReference type="GO" id="GO:0016491">
    <property type="term" value="F:oxidoreductase activity"/>
    <property type="evidence" value="ECO:0007669"/>
    <property type="project" value="UniProtKB-KW"/>
</dbReference>
<name>A0A444ZQ82_ARAHY</name>
<dbReference type="SUPFAM" id="SSF50998">
    <property type="entry name" value="Quinoprotein alcohol dehydrogenase-like"/>
    <property type="match status" value="1"/>
</dbReference>
<feature type="domain" description="Pyrrolo-quinoline quinone repeat" evidence="4">
    <location>
        <begin position="63"/>
        <end position="127"/>
    </location>
</feature>
<evidence type="ECO:0000256" key="3">
    <source>
        <dbReference type="ARBA" id="ARBA00023002"/>
    </source>
</evidence>
<dbReference type="InterPro" id="IPR018391">
    <property type="entry name" value="PQQ_b-propeller_rpt"/>
</dbReference>
<evidence type="ECO:0000313" key="6">
    <source>
        <dbReference type="Proteomes" id="UP000289738"/>
    </source>
</evidence>
<evidence type="ECO:0000256" key="2">
    <source>
        <dbReference type="ARBA" id="ARBA00008156"/>
    </source>
</evidence>
<dbReference type="PANTHER" id="PTHR32303">
    <property type="entry name" value="QUINOPROTEIN ALCOHOL DEHYDROGENASE (CYTOCHROME C)"/>
    <property type="match status" value="1"/>
</dbReference>
<evidence type="ECO:0000256" key="1">
    <source>
        <dbReference type="ARBA" id="ARBA00001931"/>
    </source>
</evidence>
<dbReference type="STRING" id="3818.A0A444ZQ82"/>
<organism evidence="5 6">
    <name type="scientific">Arachis hypogaea</name>
    <name type="common">Peanut</name>
    <dbReference type="NCBI Taxonomy" id="3818"/>
    <lineage>
        <taxon>Eukaryota</taxon>
        <taxon>Viridiplantae</taxon>
        <taxon>Streptophyta</taxon>
        <taxon>Embryophyta</taxon>
        <taxon>Tracheophyta</taxon>
        <taxon>Spermatophyta</taxon>
        <taxon>Magnoliopsida</taxon>
        <taxon>eudicotyledons</taxon>
        <taxon>Gunneridae</taxon>
        <taxon>Pentapetalae</taxon>
        <taxon>rosids</taxon>
        <taxon>fabids</taxon>
        <taxon>Fabales</taxon>
        <taxon>Fabaceae</taxon>
        <taxon>Papilionoideae</taxon>
        <taxon>50 kb inversion clade</taxon>
        <taxon>dalbergioids sensu lato</taxon>
        <taxon>Dalbergieae</taxon>
        <taxon>Pterocarpus clade</taxon>
        <taxon>Arachis</taxon>
    </lineage>
</organism>
<comment type="caution">
    <text evidence="5">The sequence shown here is derived from an EMBL/GenBank/DDBJ whole genome shotgun (WGS) entry which is preliminary data.</text>
</comment>